<evidence type="ECO:0000313" key="2">
    <source>
        <dbReference type="Proteomes" id="UP000646548"/>
    </source>
</evidence>
<dbReference type="Proteomes" id="UP000646548">
    <property type="component" value="Unassembled WGS sequence"/>
</dbReference>
<sequence>MAADANHTCYDITTVDHFQFYLEQSGEHSAILQGVQNILPKEFQRIAEGKSSFNVLGVGSGGGMLGNESIYAADEPSGLHFIQTHPHDTTTRSQRSSRFSCDQYCSQRLTHKDAIKESVH</sequence>
<gene>
    <name evidence="1" type="ORF">FQA47_020631</name>
</gene>
<dbReference type="InterPro" id="IPR029063">
    <property type="entry name" value="SAM-dependent_MTases_sf"/>
</dbReference>
<comment type="caution">
    <text evidence="1">The sequence shown here is derived from an EMBL/GenBank/DDBJ whole genome shotgun (WGS) entry which is preliminary data.</text>
</comment>
<organism evidence="1 2">
    <name type="scientific">Oryzias melastigma</name>
    <name type="common">Marine medaka</name>
    <dbReference type="NCBI Taxonomy" id="30732"/>
    <lineage>
        <taxon>Eukaryota</taxon>
        <taxon>Metazoa</taxon>
        <taxon>Chordata</taxon>
        <taxon>Craniata</taxon>
        <taxon>Vertebrata</taxon>
        <taxon>Euteleostomi</taxon>
        <taxon>Actinopterygii</taxon>
        <taxon>Neopterygii</taxon>
        <taxon>Teleostei</taxon>
        <taxon>Neoteleostei</taxon>
        <taxon>Acanthomorphata</taxon>
        <taxon>Ovalentaria</taxon>
        <taxon>Atherinomorphae</taxon>
        <taxon>Beloniformes</taxon>
        <taxon>Adrianichthyidae</taxon>
        <taxon>Oryziinae</taxon>
        <taxon>Oryzias</taxon>
    </lineage>
</organism>
<dbReference type="AlphaFoldDB" id="A0A834F3F8"/>
<proteinExistence type="predicted"/>
<protein>
    <submittedName>
        <fullName evidence="1">Histamine N-methyltransferase</fullName>
    </submittedName>
</protein>
<evidence type="ECO:0000313" key="1">
    <source>
        <dbReference type="EMBL" id="KAF6723395.1"/>
    </source>
</evidence>
<dbReference type="Gene3D" id="3.40.50.150">
    <property type="entry name" value="Vaccinia Virus protein VP39"/>
    <property type="match status" value="1"/>
</dbReference>
<name>A0A834F3F8_ORYME</name>
<accession>A0A834F3F8</accession>
<dbReference type="EMBL" id="WKFB01000430">
    <property type="protein sequence ID" value="KAF6723395.1"/>
    <property type="molecule type" value="Genomic_DNA"/>
</dbReference>
<keyword evidence="1" id="KW-0489">Methyltransferase</keyword>
<reference evidence="1" key="1">
    <citation type="journal article" name="BMC Genomics">
        <title>Long-read sequencing and de novo genome assembly of marine medaka (Oryzias melastigma).</title>
        <authorList>
            <person name="Liang P."/>
            <person name="Saqib H.S.A."/>
            <person name="Ni X."/>
            <person name="Shen Y."/>
        </authorList>
    </citation>
    <scope>NUCLEOTIDE SEQUENCE</scope>
    <source>
        <strain evidence="1">Bigg-433</strain>
    </source>
</reference>
<dbReference type="GO" id="GO:0008168">
    <property type="term" value="F:methyltransferase activity"/>
    <property type="evidence" value="ECO:0007669"/>
    <property type="project" value="UniProtKB-KW"/>
</dbReference>
<dbReference type="GO" id="GO:0032259">
    <property type="term" value="P:methylation"/>
    <property type="evidence" value="ECO:0007669"/>
    <property type="project" value="UniProtKB-KW"/>
</dbReference>
<keyword evidence="1" id="KW-0808">Transferase</keyword>